<dbReference type="OrthoDB" id="9798107at2"/>
<dbReference type="Proteomes" id="UP000239388">
    <property type="component" value="Unassembled WGS sequence"/>
</dbReference>
<protein>
    <recommendedName>
        <fullName evidence="6">ADP-ribosylglycohydrolase</fullName>
    </recommendedName>
</protein>
<dbReference type="InterPro" id="IPR005502">
    <property type="entry name" value="Ribosyl_crysJ1"/>
</dbReference>
<dbReference type="GO" id="GO:0016787">
    <property type="term" value="F:hydrolase activity"/>
    <property type="evidence" value="ECO:0007669"/>
    <property type="project" value="UniProtKB-KW"/>
</dbReference>
<evidence type="ECO:0000313" key="4">
    <source>
        <dbReference type="EMBL" id="PQO42744.1"/>
    </source>
</evidence>
<name>A0A2S8GF88_9BACT</name>
<keyword evidence="3" id="KW-0479">Metal-binding</keyword>
<dbReference type="Gene3D" id="1.10.4080.10">
    <property type="entry name" value="ADP-ribosylation/Crystallin J1"/>
    <property type="match status" value="1"/>
</dbReference>
<evidence type="ECO:0000256" key="1">
    <source>
        <dbReference type="ARBA" id="ARBA00010702"/>
    </source>
</evidence>
<evidence type="ECO:0000256" key="2">
    <source>
        <dbReference type="ARBA" id="ARBA00022801"/>
    </source>
</evidence>
<keyword evidence="2" id="KW-0378">Hydrolase</keyword>
<dbReference type="GO" id="GO:0046872">
    <property type="term" value="F:metal ion binding"/>
    <property type="evidence" value="ECO:0007669"/>
    <property type="project" value="UniProtKB-KW"/>
</dbReference>
<dbReference type="PANTHER" id="PTHR16222:SF24">
    <property type="entry name" value="ADP-RIBOSYLHYDROLASE ARH3"/>
    <property type="match status" value="1"/>
</dbReference>
<proteinExistence type="inferred from homology"/>
<evidence type="ECO:0000313" key="5">
    <source>
        <dbReference type="Proteomes" id="UP000239388"/>
    </source>
</evidence>
<organism evidence="4 5">
    <name type="scientific">Blastopirellula marina</name>
    <dbReference type="NCBI Taxonomy" id="124"/>
    <lineage>
        <taxon>Bacteria</taxon>
        <taxon>Pseudomonadati</taxon>
        <taxon>Planctomycetota</taxon>
        <taxon>Planctomycetia</taxon>
        <taxon>Pirellulales</taxon>
        <taxon>Pirellulaceae</taxon>
        <taxon>Blastopirellula</taxon>
    </lineage>
</organism>
<dbReference type="PANTHER" id="PTHR16222">
    <property type="entry name" value="ADP-RIBOSYLGLYCOHYDROLASE"/>
    <property type="match status" value="1"/>
</dbReference>
<accession>A0A2S8GF88</accession>
<dbReference type="AlphaFoldDB" id="A0A2S8GF88"/>
<feature type="binding site" evidence="3">
    <location>
        <position position="33"/>
    </location>
    <ligand>
        <name>Mg(2+)</name>
        <dbReference type="ChEBI" id="CHEBI:18420"/>
        <label>1</label>
    </ligand>
</feature>
<keyword evidence="3" id="KW-0460">Magnesium</keyword>
<dbReference type="SUPFAM" id="SSF101478">
    <property type="entry name" value="ADP-ribosylglycohydrolase"/>
    <property type="match status" value="1"/>
</dbReference>
<comment type="cofactor">
    <cofactor evidence="3">
        <name>Mg(2+)</name>
        <dbReference type="ChEBI" id="CHEBI:18420"/>
    </cofactor>
    <text evidence="3">Binds 2 magnesium ions per subunit.</text>
</comment>
<gene>
    <name evidence="4" type="ORF">C5Y98_00905</name>
</gene>
<evidence type="ECO:0000256" key="3">
    <source>
        <dbReference type="PIRSR" id="PIRSR605502-1"/>
    </source>
</evidence>
<dbReference type="InterPro" id="IPR050792">
    <property type="entry name" value="ADP-ribosylglycohydrolase"/>
</dbReference>
<dbReference type="InterPro" id="IPR036705">
    <property type="entry name" value="Ribosyl_crysJ1_sf"/>
</dbReference>
<comment type="similarity">
    <text evidence="1">Belongs to the ADP-ribosylglycohydrolase family.</text>
</comment>
<reference evidence="4 5" key="1">
    <citation type="submission" date="2018-02" db="EMBL/GenBank/DDBJ databases">
        <title>Comparative genomes isolates from brazilian mangrove.</title>
        <authorList>
            <person name="Araujo J.E."/>
            <person name="Taketani R.G."/>
            <person name="Silva M.C.P."/>
            <person name="Loureco M.V."/>
            <person name="Andreote F.D."/>
        </authorList>
    </citation>
    <scope>NUCLEOTIDE SEQUENCE [LARGE SCALE GENOMIC DNA]</scope>
    <source>
        <strain evidence="4 5">NAP PRIS-MGV</strain>
    </source>
</reference>
<dbReference type="EMBL" id="PUIB01000002">
    <property type="protein sequence ID" value="PQO42744.1"/>
    <property type="molecule type" value="Genomic_DNA"/>
</dbReference>
<dbReference type="Pfam" id="PF03747">
    <property type="entry name" value="ADP_ribosyl_GH"/>
    <property type="match status" value="1"/>
</dbReference>
<feature type="binding site" evidence="3">
    <location>
        <position position="32"/>
    </location>
    <ligand>
        <name>Mg(2+)</name>
        <dbReference type="ChEBI" id="CHEBI:18420"/>
        <label>1</label>
    </ligand>
</feature>
<comment type="caution">
    <text evidence="4">The sequence shown here is derived from an EMBL/GenBank/DDBJ whole genome shotgun (WGS) entry which is preliminary data.</text>
</comment>
<sequence>MRSLEAALWAFHDAADFREAVLKAVNLGDDSDTTGAVCGQFAGAFWGESGIPAKWLSGLIKKEMIERALAGIV</sequence>
<evidence type="ECO:0008006" key="6">
    <source>
        <dbReference type="Google" id="ProtNLM"/>
    </source>
</evidence>
<feature type="binding site" evidence="3">
    <location>
        <position position="30"/>
    </location>
    <ligand>
        <name>Mg(2+)</name>
        <dbReference type="ChEBI" id="CHEBI:18420"/>
        <label>1</label>
    </ligand>
</feature>